<gene>
    <name evidence="3" type="ORF">J6595_11630</name>
</gene>
<keyword evidence="2" id="KW-0472">Membrane</keyword>
<feature type="compositionally biased region" description="Basic and acidic residues" evidence="1">
    <location>
        <begin position="74"/>
        <end position="83"/>
    </location>
</feature>
<dbReference type="Proteomes" id="UP000678276">
    <property type="component" value="Unassembled WGS sequence"/>
</dbReference>
<evidence type="ECO:0000313" key="4">
    <source>
        <dbReference type="Proteomes" id="UP000678276"/>
    </source>
</evidence>
<feature type="transmembrane region" description="Helical" evidence="2">
    <location>
        <begin position="146"/>
        <end position="167"/>
    </location>
</feature>
<sequence length="360" mass="37777">MRRTLTKGNAADPNFRLEIYEAAERALLRLEAANEMSEEARDRHRRELISAVETLETEFAGLDDEAVGASGDASEPRDTRDGPDGFVKTEGGEPVLNGSGEPSHEGAPLSGVSPAAPDRNDAPARAGDEVADTGAAERSGRLGRKLTAAVIVLLLLFLLGVAVWIVLPFFSSASSNDTAEADPNAAGISVADAIKENATSVDQTAAATKWVDVYTPAAMREFADSDSAIELVPGAGGKDALKLEGRTGENTADGSNVTGEIDLPISGDIARQFAGQKVQGEVIVGSPDGTAREFTLRCLFGADTVCGRQRFKTALPEENFLFHLEFPPEAVTGGQIALDPAIGPGAKDLLFFGLKLRQGS</sequence>
<dbReference type="RefSeq" id="WP_209594711.1">
    <property type="nucleotide sequence ID" value="NZ_JAGJCF010000006.1"/>
</dbReference>
<organism evidence="3 4">
    <name type="scientific">Jiella mangrovi</name>
    <dbReference type="NCBI Taxonomy" id="2821407"/>
    <lineage>
        <taxon>Bacteria</taxon>
        <taxon>Pseudomonadati</taxon>
        <taxon>Pseudomonadota</taxon>
        <taxon>Alphaproteobacteria</taxon>
        <taxon>Hyphomicrobiales</taxon>
        <taxon>Aurantimonadaceae</taxon>
        <taxon>Jiella</taxon>
    </lineage>
</organism>
<name>A0ABS4BHK4_9HYPH</name>
<dbReference type="EMBL" id="JAGJCF010000006">
    <property type="protein sequence ID" value="MBP0616233.1"/>
    <property type="molecule type" value="Genomic_DNA"/>
</dbReference>
<evidence type="ECO:0000313" key="3">
    <source>
        <dbReference type="EMBL" id="MBP0616233.1"/>
    </source>
</evidence>
<feature type="compositionally biased region" description="Basic and acidic residues" evidence="1">
    <location>
        <begin position="118"/>
        <end position="128"/>
    </location>
</feature>
<keyword evidence="2" id="KW-0812">Transmembrane</keyword>
<comment type="caution">
    <text evidence="3">The sequence shown here is derived from an EMBL/GenBank/DDBJ whole genome shotgun (WGS) entry which is preliminary data.</text>
</comment>
<evidence type="ECO:0000256" key="2">
    <source>
        <dbReference type="SAM" id="Phobius"/>
    </source>
</evidence>
<keyword evidence="4" id="KW-1185">Reference proteome</keyword>
<accession>A0ABS4BHK4</accession>
<feature type="region of interest" description="Disordered" evidence="1">
    <location>
        <begin position="60"/>
        <end position="138"/>
    </location>
</feature>
<reference evidence="3 4" key="1">
    <citation type="submission" date="2021-04" db="EMBL/GenBank/DDBJ databases">
        <title>Whole genome sequence of Jiella sp. KSK16Y-1.</title>
        <authorList>
            <person name="Tuo L."/>
        </authorList>
    </citation>
    <scope>NUCLEOTIDE SEQUENCE [LARGE SCALE GENOMIC DNA]</scope>
    <source>
        <strain evidence="3 4">KSK16Y-1</strain>
    </source>
</reference>
<protein>
    <submittedName>
        <fullName evidence="3">Uncharacterized protein</fullName>
    </submittedName>
</protein>
<keyword evidence="2" id="KW-1133">Transmembrane helix</keyword>
<proteinExistence type="predicted"/>
<evidence type="ECO:0000256" key="1">
    <source>
        <dbReference type="SAM" id="MobiDB-lite"/>
    </source>
</evidence>